<comment type="caution">
    <text evidence="1">The sequence shown here is derived from an EMBL/GenBank/DDBJ whole genome shotgun (WGS) entry which is preliminary data.</text>
</comment>
<accession>A0ABU7F629</accession>
<sequence>MGGIRKLAGRRRRTEVGLTRDSMVYEPMNLGEHFQDRNLRGATPAGPGSSLVQGHAACRRNVCSGLQSSEEPLTSHPRCVCSSGYAVVLTSLRSPSRLMGTRAVDILETSNGVKPVAAETWELCEYSIHGR</sequence>
<reference evidence="1 2" key="1">
    <citation type="submission" date="2021-06" db="EMBL/GenBank/DDBJ databases">
        <authorList>
            <person name="Palmer J.M."/>
        </authorList>
    </citation>
    <scope>NUCLEOTIDE SEQUENCE [LARGE SCALE GENOMIC DNA]</scope>
    <source>
        <strain evidence="1 2">CL_MEX2019</strain>
        <tissue evidence="1">Muscle</tissue>
    </source>
</reference>
<dbReference type="Proteomes" id="UP001352852">
    <property type="component" value="Unassembled WGS sequence"/>
</dbReference>
<keyword evidence="2" id="KW-1185">Reference proteome</keyword>
<gene>
    <name evidence="1" type="ORF">CHARACLAT_017342</name>
</gene>
<dbReference type="EMBL" id="JAHUTJ010075227">
    <property type="protein sequence ID" value="MED6294088.1"/>
    <property type="molecule type" value="Genomic_DNA"/>
</dbReference>
<evidence type="ECO:0000313" key="2">
    <source>
        <dbReference type="Proteomes" id="UP001352852"/>
    </source>
</evidence>
<proteinExistence type="predicted"/>
<organism evidence="1 2">
    <name type="scientific">Characodon lateralis</name>
    <dbReference type="NCBI Taxonomy" id="208331"/>
    <lineage>
        <taxon>Eukaryota</taxon>
        <taxon>Metazoa</taxon>
        <taxon>Chordata</taxon>
        <taxon>Craniata</taxon>
        <taxon>Vertebrata</taxon>
        <taxon>Euteleostomi</taxon>
        <taxon>Actinopterygii</taxon>
        <taxon>Neopterygii</taxon>
        <taxon>Teleostei</taxon>
        <taxon>Neoteleostei</taxon>
        <taxon>Acanthomorphata</taxon>
        <taxon>Ovalentaria</taxon>
        <taxon>Atherinomorphae</taxon>
        <taxon>Cyprinodontiformes</taxon>
        <taxon>Goodeidae</taxon>
        <taxon>Characodon</taxon>
    </lineage>
</organism>
<name>A0ABU7F629_9TELE</name>
<protein>
    <submittedName>
        <fullName evidence="1">Uncharacterized protein</fullName>
    </submittedName>
</protein>
<evidence type="ECO:0000313" key="1">
    <source>
        <dbReference type="EMBL" id="MED6294088.1"/>
    </source>
</evidence>